<dbReference type="EMBL" id="UINC01219817">
    <property type="protein sequence ID" value="SVE47466.1"/>
    <property type="molecule type" value="Genomic_DNA"/>
</dbReference>
<protein>
    <submittedName>
        <fullName evidence="1">Uncharacterized protein</fullName>
    </submittedName>
</protein>
<dbReference type="AlphaFoldDB" id="A0A383DSG8"/>
<sequence length="68" mass="7122">MSVERVGGGADRLALDGASAETGAPICTFLVERTAQIKNHGESAVAHKHMVKLLRHALDAVLCLTRGA</sequence>
<name>A0A383DSG8_9ZZZZ</name>
<gene>
    <name evidence="1" type="ORF">METZ01_LOCUS500320</name>
</gene>
<proteinExistence type="predicted"/>
<accession>A0A383DSG8</accession>
<evidence type="ECO:0000313" key="1">
    <source>
        <dbReference type="EMBL" id="SVE47466.1"/>
    </source>
</evidence>
<organism evidence="1">
    <name type="scientific">marine metagenome</name>
    <dbReference type="NCBI Taxonomy" id="408172"/>
    <lineage>
        <taxon>unclassified sequences</taxon>
        <taxon>metagenomes</taxon>
        <taxon>ecological metagenomes</taxon>
    </lineage>
</organism>
<reference evidence="1" key="1">
    <citation type="submission" date="2018-05" db="EMBL/GenBank/DDBJ databases">
        <authorList>
            <person name="Lanie J.A."/>
            <person name="Ng W.-L."/>
            <person name="Kazmierczak K.M."/>
            <person name="Andrzejewski T.M."/>
            <person name="Davidsen T.M."/>
            <person name="Wayne K.J."/>
            <person name="Tettelin H."/>
            <person name="Glass J.I."/>
            <person name="Rusch D."/>
            <person name="Podicherti R."/>
            <person name="Tsui H.-C.T."/>
            <person name="Winkler M.E."/>
        </authorList>
    </citation>
    <scope>NUCLEOTIDE SEQUENCE</scope>
</reference>